<name>A0ACC0IYF1_9ERIC</name>
<reference evidence="1 2" key="1">
    <citation type="journal article" date="2022" name="Plant J.">
        <title>Chromosome-level genome of Camellia lanceoleosa provides a valuable resource for understanding genome evolution and self-incompatibility.</title>
        <authorList>
            <person name="Gong W."/>
            <person name="Xiao S."/>
            <person name="Wang L."/>
            <person name="Liao Z."/>
            <person name="Chang Y."/>
            <person name="Mo W."/>
            <person name="Hu G."/>
            <person name="Li W."/>
            <person name="Zhao G."/>
            <person name="Zhu H."/>
            <person name="Hu X."/>
            <person name="Ji K."/>
            <person name="Xiang X."/>
            <person name="Song Q."/>
            <person name="Yuan D."/>
            <person name="Jin S."/>
            <person name="Zhang L."/>
        </authorList>
    </citation>
    <scope>NUCLEOTIDE SEQUENCE [LARGE SCALE GENOMIC DNA]</scope>
    <source>
        <strain evidence="1">SQ_2022a</strain>
    </source>
</reference>
<evidence type="ECO:0000313" key="1">
    <source>
        <dbReference type="EMBL" id="KAI8030560.1"/>
    </source>
</evidence>
<gene>
    <name evidence="1" type="ORF">LOK49_LG01G02302</name>
</gene>
<dbReference type="Proteomes" id="UP001060215">
    <property type="component" value="Chromosome 1"/>
</dbReference>
<comment type="caution">
    <text evidence="1">The sequence shown here is derived from an EMBL/GenBank/DDBJ whole genome shotgun (WGS) entry which is preliminary data.</text>
</comment>
<sequence length="180" mass="20886">MLLCIVGSQSSCCYRIEVYCLAVAASELLLDVEANRFTNVMTKSFTAMFPHVERYYWTMVNQPNFKKPNKKPKKKAKKEPAKPTTEDIEEEEEAPKPKAKNPLDLLPPCKMILDEWKRLYSNTKTNFREVAIKGINSIMSLMLLVGIYSNTFILDLSLLFFFFFFCLLAYEMLRACGWFC</sequence>
<organism evidence="1 2">
    <name type="scientific">Camellia lanceoleosa</name>
    <dbReference type="NCBI Taxonomy" id="1840588"/>
    <lineage>
        <taxon>Eukaryota</taxon>
        <taxon>Viridiplantae</taxon>
        <taxon>Streptophyta</taxon>
        <taxon>Embryophyta</taxon>
        <taxon>Tracheophyta</taxon>
        <taxon>Spermatophyta</taxon>
        <taxon>Magnoliopsida</taxon>
        <taxon>eudicotyledons</taxon>
        <taxon>Gunneridae</taxon>
        <taxon>Pentapetalae</taxon>
        <taxon>asterids</taxon>
        <taxon>Ericales</taxon>
        <taxon>Theaceae</taxon>
        <taxon>Camellia</taxon>
    </lineage>
</organism>
<protein>
    <submittedName>
        <fullName evidence="1">Elongation factor 1-gamma 3</fullName>
    </submittedName>
</protein>
<keyword evidence="1" id="KW-0251">Elongation factor</keyword>
<accession>A0ACC0IYF1</accession>
<keyword evidence="1" id="KW-0648">Protein biosynthesis</keyword>
<proteinExistence type="predicted"/>
<dbReference type="EMBL" id="CM045758">
    <property type="protein sequence ID" value="KAI8030560.1"/>
    <property type="molecule type" value="Genomic_DNA"/>
</dbReference>
<keyword evidence="2" id="KW-1185">Reference proteome</keyword>
<evidence type="ECO:0000313" key="2">
    <source>
        <dbReference type="Proteomes" id="UP001060215"/>
    </source>
</evidence>